<dbReference type="Gene3D" id="3.50.50.60">
    <property type="entry name" value="FAD/NAD(P)-binding domain"/>
    <property type="match status" value="1"/>
</dbReference>
<accession>A0ABV2CVF8</accession>
<dbReference type="InterPro" id="IPR023032">
    <property type="entry name" value="tRNA_MAMT_biosynth_bifunc_MnmC"/>
</dbReference>
<feature type="domain" description="FAD dependent oxidoreductase" evidence="11">
    <location>
        <begin position="246"/>
        <end position="601"/>
    </location>
</feature>
<evidence type="ECO:0000259" key="12">
    <source>
        <dbReference type="Pfam" id="PF05430"/>
    </source>
</evidence>
<evidence type="ECO:0000256" key="6">
    <source>
        <dbReference type="ARBA" id="ARBA00022694"/>
    </source>
</evidence>
<keyword evidence="3 10" id="KW-0285">Flavoprotein</keyword>
<dbReference type="NCBIfam" id="NF002481">
    <property type="entry name" value="PRK01747.1-2"/>
    <property type="match status" value="1"/>
</dbReference>
<comment type="similarity">
    <text evidence="10">In the C-terminal section; belongs to the DAO family.</text>
</comment>
<dbReference type="EC" id="1.5.-.-" evidence="10"/>
<evidence type="ECO:0000313" key="14">
    <source>
        <dbReference type="Proteomes" id="UP001548590"/>
    </source>
</evidence>
<keyword evidence="2 10" id="KW-0489">Methyltransferase</keyword>
<evidence type="ECO:0000256" key="4">
    <source>
        <dbReference type="ARBA" id="ARBA00022679"/>
    </source>
</evidence>
<dbReference type="EC" id="2.1.1.61" evidence="10"/>
<dbReference type="RefSeq" id="WP_345929236.1">
    <property type="nucleotide sequence ID" value="NZ_JBDIVF010000009.1"/>
</dbReference>
<feature type="region of interest" description="tRNA (mnm(5)s(2)U34)-methyltransferase" evidence="10">
    <location>
        <begin position="1"/>
        <end position="232"/>
    </location>
</feature>
<evidence type="ECO:0000259" key="11">
    <source>
        <dbReference type="Pfam" id="PF01266"/>
    </source>
</evidence>
<dbReference type="PANTHER" id="PTHR13847:SF283">
    <property type="entry name" value="TRNA 5-METHYLAMINOMETHYL-2-THIOURIDINE BIOSYNTHESIS BIFUNCTIONAL PROTEIN MNMC"/>
    <property type="match status" value="1"/>
</dbReference>
<keyword evidence="5 10" id="KW-0949">S-adenosyl-L-methionine</keyword>
<dbReference type="InterPro" id="IPR008471">
    <property type="entry name" value="MnmC-like_methylTransf"/>
</dbReference>
<name>A0ABV2CVF8_9RHOO</name>
<evidence type="ECO:0000256" key="1">
    <source>
        <dbReference type="ARBA" id="ARBA00022490"/>
    </source>
</evidence>
<reference evidence="13 14" key="1">
    <citation type="submission" date="2024-07" db="EMBL/GenBank/DDBJ databases">
        <title>Uliginosibacterium paludis KCTC:42655.</title>
        <authorList>
            <person name="Kim M.K."/>
        </authorList>
    </citation>
    <scope>NUCLEOTIDE SEQUENCE [LARGE SCALE GENOMIC DNA]</scope>
    <source>
        <strain evidence="13 14">KCTC 42655</strain>
    </source>
</reference>
<dbReference type="InterPro" id="IPR036188">
    <property type="entry name" value="FAD/NAD-bd_sf"/>
</dbReference>
<dbReference type="SUPFAM" id="SSF54373">
    <property type="entry name" value="FAD-linked reductases, C-terminal domain"/>
    <property type="match status" value="1"/>
</dbReference>
<gene>
    <name evidence="10 13" type="primary">mnmC</name>
    <name evidence="13" type="ORF">ABVT11_16305</name>
</gene>
<dbReference type="Pfam" id="PF05430">
    <property type="entry name" value="Methyltransf_30"/>
    <property type="match status" value="1"/>
</dbReference>
<comment type="similarity">
    <text evidence="10">In the N-terminal section; belongs to the methyltransferase superfamily. tRNA (mnm(5)s(2)U34)-methyltransferase family.</text>
</comment>
<evidence type="ECO:0000256" key="10">
    <source>
        <dbReference type="HAMAP-Rule" id="MF_01102"/>
    </source>
</evidence>
<dbReference type="NCBIfam" id="NF002483">
    <property type="entry name" value="PRK01747.1-4"/>
    <property type="match status" value="1"/>
</dbReference>
<evidence type="ECO:0000256" key="7">
    <source>
        <dbReference type="ARBA" id="ARBA00022827"/>
    </source>
</evidence>
<dbReference type="NCBIfam" id="NF033855">
    <property type="entry name" value="tRNA_MNMC2"/>
    <property type="match status" value="1"/>
</dbReference>
<comment type="caution">
    <text evidence="13">The sequence shown here is derived from an EMBL/GenBank/DDBJ whole genome shotgun (WGS) entry which is preliminary data.</text>
</comment>
<keyword evidence="9 10" id="KW-0511">Multifunctional enzyme</keyword>
<dbReference type="PANTHER" id="PTHR13847">
    <property type="entry name" value="SARCOSINE DEHYDROGENASE-RELATED"/>
    <property type="match status" value="1"/>
</dbReference>
<dbReference type="InterPro" id="IPR029063">
    <property type="entry name" value="SAM-dependent_MTases_sf"/>
</dbReference>
<dbReference type="Proteomes" id="UP001548590">
    <property type="component" value="Unassembled WGS sequence"/>
</dbReference>
<comment type="subcellular location">
    <subcellularLocation>
        <location evidence="10">Cytoplasm</location>
    </subcellularLocation>
</comment>
<evidence type="ECO:0000256" key="8">
    <source>
        <dbReference type="ARBA" id="ARBA00023002"/>
    </source>
</evidence>
<feature type="domain" description="MnmC-like methyltransferase" evidence="12">
    <location>
        <begin position="113"/>
        <end position="230"/>
    </location>
</feature>
<dbReference type="InterPro" id="IPR047785">
    <property type="entry name" value="tRNA_MNMC2"/>
</dbReference>
<dbReference type="Gene3D" id="3.40.50.150">
    <property type="entry name" value="Vaccinia Virus protein VP39"/>
    <property type="match status" value="1"/>
</dbReference>
<dbReference type="EMBL" id="JBEWLZ010000011">
    <property type="protein sequence ID" value="MET1491402.1"/>
    <property type="molecule type" value="Genomic_DNA"/>
</dbReference>
<dbReference type="Gene3D" id="3.30.9.10">
    <property type="entry name" value="D-Amino Acid Oxidase, subunit A, domain 2"/>
    <property type="match status" value="1"/>
</dbReference>
<keyword evidence="8 10" id="KW-0560">Oxidoreductase</keyword>
<dbReference type="NCBIfam" id="TIGR03197">
    <property type="entry name" value="MnmC_Cterm"/>
    <property type="match status" value="1"/>
</dbReference>
<dbReference type="SUPFAM" id="SSF51905">
    <property type="entry name" value="FAD/NAD(P)-binding domain"/>
    <property type="match status" value="1"/>
</dbReference>
<evidence type="ECO:0000256" key="5">
    <source>
        <dbReference type="ARBA" id="ARBA00022691"/>
    </source>
</evidence>
<dbReference type="InterPro" id="IPR017610">
    <property type="entry name" value="tRNA_S-uridine_synth_MnmC_C"/>
</dbReference>
<evidence type="ECO:0000256" key="9">
    <source>
        <dbReference type="ARBA" id="ARBA00023268"/>
    </source>
</evidence>
<keyword evidence="1 10" id="KW-0963">Cytoplasm</keyword>
<keyword evidence="14" id="KW-1185">Reference proteome</keyword>
<dbReference type="Pfam" id="PF01266">
    <property type="entry name" value="DAO"/>
    <property type="match status" value="1"/>
</dbReference>
<keyword evidence="7 10" id="KW-0274">FAD</keyword>
<comment type="cofactor">
    <cofactor evidence="10">
        <name>FAD</name>
        <dbReference type="ChEBI" id="CHEBI:57692"/>
    </cofactor>
</comment>
<comment type="function">
    <text evidence="10">Catalyzes the last two steps in the biosynthesis of 5-methylaminomethyl-2-thiouridine (mnm(5)s(2)U) at the wobble position (U34) in tRNA. Catalyzes the FAD-dependent demodification of cmnm(5)s(2)U34 to nm(5)s(2)U34, followed by the transfer of a methyl group from S-adenosyl-L-methionine to nm(5)s(2)U34, to form mnm(5)s(2)U34.</text>
</comment>
<comment type="catalytic activity">
    <reaction evidence="10">
        <text>5-aminomethyl-2-thiouridine(34) in tRNA + S-adenosyl-L-methionine = 5-methylaminomethyl-2-thiouridine(34) in tRNA + S-adenosyl-L-homocysteine + H(+)</text>
        <dbReference type="Rhea" id="RHEA:19569"/>
        <dbReference type="Rhea" id="RHEA-COMP:10195"/>
        <dbReference type="Rhea" id="RHEA-COMP:10197"/>
        <dbReference type="ChEBI" id="CHEBI:15378"/>
        <dbReference type="ChEBI" id="CHEBI:57856"/>
        <dbReference type="ChEBI" id="CHEBI:59789"/>
        <dbReference type="ChEBI" id="CHEBI:74454"/>
        <dbReference type="ChEBI" id="CHEBI:74455"/>
        <dbReference type="EC" id="2.1.1.61"/>
    </reaction>
</comment>
<dbReference type="HAMAP" id="MF_01102">
    <property type="entry name" value="MnmC"/>
    <property type="match status" value="1"/>
</dbReference>
<dbReference type="InterPro" id="IPR006076">
    <property type="entry name" value="FAD-dep_OxRdtase"/>
</dbReference>
<protein>
    <recommendedName>
        <fullName evidence="10">tRNA 5-methylaminomethyl-2-thiouridine biosynthesis bifunctional protein MnmC</fullName>
        <shortName evidence="10">tRNA mnm(5)s(2)U biosynthesis bifunctional protein</shortName>
    </recommendedName>
    <domain>
        <recommendedName>
            <fullName evidence="10">tRNA (mnm(5)s(2)U34)-methyltransferase</fullName>
            <ecNumber evidence="10">2.1.1.61</ecNumber>
        </recommendedName>
    </domain>
    <domain>
        <recommendedName>
            <fullName evidence="10">FAD-dependent cmnm(5)s(2)U34 oxidoreductase</fullName>
            <ecNumber evidence="10">1.5.-.-</ecNumber>
        </recommendedName>
    </domain>
</protein>
<organism evidence="13 14">
    <name type="scientific">Uliginosibacterium paludis</name>
    <dbReference type="NCBI Taxonomy" id="1615952"/>
    <lineage>
        <taxon>Bacteria</taxon>
        <taxon>Pseudomonadati</taxon>
        <taxon>Pseudomonadota</taxon>
        <taxon>Betaproteobacteria</taxon>
        <taxon>Rhodocyclales</taxon>
        <taxon>Zoogloeaceae</taxon>
        <taxon>Uliginosibacterium</taxon>
    </lineage>
</organism>
<evidence type="ECO:0000313" key="13">
    <source>
        <dbReference type="EMBL" id="MET1491402.1"/>
    </source>
</evidence>
<proteinExistence type="inferred from homology"/>
<keyword evidence="4 10" id="KW-0808">Transferase</keyword>
<keyword evidence="6 10" id="KW-0819">tRNA processing</keyword>
<evidence type="ECO:0000256" key="3">
    <source>
        <dbReference type="ARBA" id="ARBA00022630"/>
    </source>
</evidence>
<sequence>MSSIAPARYSLSEEGIPRSEIYEDVYHTTSGAVGQARHVFLAGNELPQRWQMREVFTIVETGFGLGNNFLTTWQAWRDDETSCARLHFMSVEKHPFLRDDLARVLESTPFPADMKNALLEQWPLPLPGSHRLEFDGGHVVLTLFFGECVEALEKIDARADALFLDGFSPSKNPEMWSVEVFRALASLSDTDTRLATWSVSAMVRNGLAEAGFEVFRDEGFTGKREMLRGRYRGARPRKAPPARRKALVVGAGLAGAAIAERLAARDFEIEILEAREDIAQGASGNLAGAFRPLPSKDDNPISRITRAGYLYGLRHLDMLSRNEHPVLWEACGVLHLARSAEQETKQRSVLDARQWPTAYVDWINAAEATRKAGHTASYGGWWFPQGGWIQPRSLVAANLAQAGTRARLRASTSVARIKFHDGHWQALAEDGHCIAEAPHLILANAHDAKRLLGADWLPLRAARGQVSHLPMAQLAPLGVVVCGQGYITPGIGGHAALGASFVVDDFDLALREDEHAENLEKLGRMLPGLQELTASTEMDGRVSLRPVSIDRLPMVGQAPATISGQGYNLGTLPRTDGLWMITGFGARGLVWSSICAELLASQICGEALPLESDLVAALDPGRFVIHPVGNRNLPGD</sequence>
<feature type="region of interest" description="FAD-dependent cmnm(5)s(2)U34 oxidoreductase" evidence="10">
    <location>
        <begin position="249"/>
        <end position="636"/>
    </location>
</feature>
<evidence type="ECO:0000256" key="2">
    <source>
        <dbReference type="ARBA" id="ARBA00022603"/>
    </source>
</evidence>